<dbReference type="GO" id="GO:0008168">
    <property type="term" value="F:methyltransferase activity"/>
    <property type="evidence" value="ECO:0007669"/>
    <property type="project" value="UniProtKB-KW"/>
</dbReference>
<reference evidence="2" key="1">
    <citation type="submission" date="2014-03" db="EMBL/GenBank/DDBJ databases">
        <authorList>
            <person name="Casaregola S."/>
        </authorList>
    </citation>
    <scope>NUCLEOTIDE SEQUENCE [LARGE SCALE GENOMIC DNA]</scope>
    <source>
        <strain evidence="2">CLIB 918</strain>
    </source>
</reference>
<dbReference type="STRING" id="1173061.A0A0J9XEK8"/>
<dbReference type="InterPro" id="IPR029028">
    <property type="entry name" value="Alpha/beta_knot_MTases"/>
</dbReference>
<accession>A0A0J9XEK8</accession>
<dbReference type="Pfam" id="PF02598">
    <property type="entry name" value="Methyltrn_RNA_3"/>
    <property type="match status" value="1"/>
</dbReference>
<organism evidence="2 3">
    <name type="scientific">Geotrichum candidum</name>
    <name type="common">Oospora lactis</name>
    <name type="synonym">Dipodascus geotrichum</name>
    <dbReference type="NCBI Taxonomy" id="1173061"/>
    <lineage>
        <taxon>Eukaryota</taxon>
        <taxon>Fungi</taxon>
        <taxon>Dikarya</taxon>
        <taxon>Ascomycota</taxon>
        <taxon>Saccharomycotina</taxon>
        <taxon>Dipodascomycetes</taxon>
        <taxon>Dipodascales</taxon>
        <taxon>Dipodascaceae</taxon>
        <taxon>Geotrichum</taxon>
    </lineage>
</organism>
<dbReference type="OrthoDB" id="361029at2759"/>
<proteinExistence type="inferred from homology"/>
<dbReference type="InterPro" id="IPR003750">
    <property type="entry name" value="Put_MeTrfase-C9orf114-like"/>
</dbReference>
<dbReference type="AlphaFoldDB" id="A0A0J9XEK8"/>
<gene>
    <name evidence="2" type="ORF">BN980_GECA12s01330g</name>
</gene>
<dbReference type="GO" id="GO:0032259">
    <property type="term" value="P:methylation"/>
    <property type="evidence" value="ECO:0007669"/>
    <property type="project" value="UniProtKB-KW"/>
</dbReference>
<comment type="similarity">
    <text evidence="1">Belongs to the class IV-like SAM-binding methyltransferase superfamily.</text>
</comment>
<evidence type="ECO:0000313" key="3">
    <source>
        <dbReference type="Proteomes" id="UP000242525"/>
    </source>
</evidence>
<dbReference type="EMBL" id="CCBN010000012">
    <property type="protein sequence ID" value="CDO55716.1"/>
    <property type="molecule type" value="Genomic_DNA"/>
</dbReference>
<dbReference type="PANTHER" id="PTHR12150:SF13">
    <property type="entry name" value="METHYLTRANSFERASE C9ORF114-RELATED"/>
    <property type="match status" value="1"/>
</dbReference>
<evidence type="ECO:0000256" key="1">
    <source>
        <dbReference type="ARBA" id="ARBA00009841"/>
    </source>
</evidence>
<dbReference type="SUPFAM" id="SSF75217">
    <property type="entry name" value="alpha/beta knot"/>
    <property type="match status" value="1"/>
</dbReference>
<evidence type="ECO:0000313" key="2">
    <source>
        <dbReference type="EMBL" id="CDO55716.1"/>
    </source>
</evidence>
<name>A0A0J9XEK8_GEOCN</name>
<dbReference type="Gene3D" id="3.40.1280.10">
    <property type="match status" value="1"/>
</dbReference>
<protein>
    <submittedName>
        <fullName evidence="2">Similar to Saccharomyces cerevisiae YGR283C Putative methyltransferase</fullName>
    </submittedName>
</protein>
<dbReference type="Proteomes" id="UP000242525">
    <property type="component" value="Unassembled WGS sequence"/>
</dbReference>
<keyword evidence="2" id="KW-0808">Transferase</keyword>
<keyword evidence="3" id="KW-1185">Reference proteome</keyword>
<dbReference type="InterPro" id="IPR029026">
    <property type="entry name" value="tRNA_m1G_MTases_N"/>
</dbReference>
<dbReference type="PANTHER" id="PTHR12150">
    <property type="entry name" value="CLASS IV SAM-BINDING METHYLTRANSFERASE-RELATED"/>
    <property type="match status" value="1"/>
</dbReference>
<sequence>MPEQTPKSITICIPSSVIAPSNCRSQQQAASTVHQISEAATLYGVHDIIIYNVDYEEVEKFSFKPESEEKPEVKTTTNTNAGAAKDLKPKKLVFGDEPLPKKVVFGEEEVKSESKSPVVEEKTTSTDRLVNLLNYFVTPPNLRKTLFGDLKPFEAAKKLPKLINFSNSKYTIGVGASSGKIEKKSSSKKKDSNKTKLVNIGLKEVLELSKDKVQINSRVVVDPTSKKVVTSSDDEEAGRLLGYTVSVANDLNEILGNKKSSKLWVPCDDFLASKSTAEITKAALQNIETVTDPASLKENVFLVFGKWKEIIFSVEEQPENKTVEELFYGRVRSIKDARVEDAVLIALSKLQAA</sequence>
<keyword evidence="2" id="KW-0489">Methyltransferase</keyword>
<comment type="caution">
    <text evidence="2">The sequence shown here is derived from an EMBL/GenBank/DDBJ whole genome shotgun (WGS) entry which is preliminary data.</text>
</comment>